<dbReference type="HOGENOM" id="CLU_1559584_0_0_5"/>
<name>D5RTG0_9PROT</name>
<dbReference type="RefSeq" id="WP_007003402.1">
    <property type="nucleotide sequence ID" value="NZ_GG770777.1"/>
</dbReference>
<keyword evidence="2" id="KW-1185">Reference proteome</keyword>
<dbReference type="OrthoDB" id="9837916at2"/>
<proteinExistence type="predicted"/>
<sequence>MTWPSKRDREADRLAEILRTKVQPLRRAVYRARTWPLHSHDTPAALVYGYQETKVRAGRDMLVKTFDVSCIMAVQIRVVRSVQAGEAAERELGELCGLIHEAVLTDAALALADDGIEDFGELRTVINAELKGESVMLTAGMSIQMKWSEVYEIPDPPVDCEDAVLALQTVPPLP</sequence>
<accession>D5RTG0</accession>
<reference evidence="1 2" key="1">
    <citation type="submission" date="2010-04" db="EMBL/GenBank/DDBJ databases">
        <authorList>
            <person name="Qin X."/>
            <person name="Bachman B."/>
            <person name="Battles P."/>
            <person name="Bell A."/>
            <person name="Bess C."/>
            <person name="Bickham C."/>
            <person name="Chaboub L."/>
            <person name="Chen D."/>
            <person name="Coyle M."/>
            <person name="Deiros D.R."/>
            <person name="Dinh H."/>
            <person name="Forbes L."/>
            <person name="Fowler G."/>
            <person name="Francisco L."/>
            <person name="Fu Q."/>
            <person name="Gubbala S."/>
            <person name="Hale W."/>
            <person name="Han Y."/>
            <person name="Hemphill L."/>
            <person name="Highlander S.K."/>
            <person name="Hirani K."/>
            <person name="Hogues M."/>
            <person name="Jackson L."/>
            <person name="Jakkamsetti A."/>
            <person name="Javaid M."/>
            <person name="Jiang H."/>
            <person name="Korchina V."/>
            <person name="Kovar C."/>
            <person name="Lara F."/>
            <person name="Lee S."/>
            <person name="Mata R."/>
            <person name="Mathew T."/>
            <person name="Moen C."/>
            <person name="Morales K."/>
            <person name="Munidasa M."/>
            <person name="Nazareth L."/>
            <person name="Ngo R."/>
            <person name="Nguyen L."/>
            <person name="Okwuonu G."/>
            <person name="Ongeri F."/>
            <person name="Patil S."/>
            <person name="Petrosino J."/>
            <person name="Pham C."/>
            <person name="Pham P."/>
            <person name="Pu L.-L."/>
            <person name="Puazo M."/>
            <person name="Raj R."/>
            <person name="Reid J."/>
            <person name="Rouhana J."/>
            <person name="Saada N."/>
            <person name="Shang Y."/>
            <person name="Simmons D."/>
            <person name="Thornton R."/>
            <person name="Warren J."/>
            <person name="Weissenberger G."/>
            <person name="Zhang J."/>
            <person name="Zhang L."/>
            <person name="Zhou C."/>
            <person name="Zhu D."/>
            <person name="Muzny D."/>
            <person name="Worley K."/>
            <person name="Gibbs R."/>
        </authorList>
    </citation>
    <scope>NUCLEOTIDE SEQUENCE [LARGE SCALE GENOMIC DNA]</scope>
    <source>
        <strain evidence="1 2">ATCC 49957</strain>
    </source>
</reference>
<protein>
    <submittedName>
        <fullName evidence="1">Uncharacterized protein</fullName>
    </submittedName>
</protein>
<dbReference type="AlphaFoldDB" id="D5RTG0"/>
<organism evidence="1 2">
    <name type="scientific">Pseudoroseomonas cervicalis ATCC 49957</name>
    <dbReference type="NCBI Taxonomy" id="525371"/>
    <lineage>
        <taxon>Bacteria</taxon>
        <taxon>Pseudomonadati</taxon>
        <taxon>Pseudomonadota</taxon>
        <taxon>Alphaproteobacteria</taxon>
        <taxon>Acetobacterales</taxon>
        <taxon>Roseomonadaceae</taxon>
        <taxon>Roseomonas</taxon>
    </lineage>
</organism>
<dbReference type="Proteomes" id="UP000005324">
    <property type="component" value="Unassembled WGS sequence"/>
</dbReference>
<evidence type="ECO:0000313" key="2">
    <source>
        <dbReference type="Proteomes" id="UP000005324"/>
    </source>
</evidence>
<dbReference type="EMBL" id="ADVL01000791">
    <property type="protein sequence ID" value="EFH09391.1"/>
    <property type="molecule type" value="Genomic_DNA"/>
</dbReference>
<evidence type="ECO:0000313" key="1">
    <source>
        <dbReference type="EMBL" id="EFH09391.1"/>
    </source>
</evidence>
<gene>
    <name evidence="1" type="ORF">HMPREF0731_4372</name>
</gene>
<comment type="caution">
    <text evidence="1">The sequence shown here is derived from an EMBL/GenBank/DDBJ whole genome shotgun (WGS) entry which is preliminary data.</text>
</comment>